<proteinExistence type="predicted"/>
<feature type="chain" id="PRO_5047459465" description="DUF4595 domain-containing protein" evidence="1">
    <location>
        <begin position="18"/>
        <end position="329"/>
    </location>
</feature>
<dbReference type="EMBL" id="JBHLYW010000008">
    <property type="protein sequence ID" value="MFC0077468.1"/>
    <property type="molecule type" value="Genomic_DNA"/>
</dbReference>
<evidence type="ECO:0000256" key="1">
    <source>
        <dbReference type="SAM" id="SignalP"/>
    </source>
</evidence>
<evidence type="ECO:0000313" key="2">
    <source>
        <dbReference type="EMBL" id="MFC0077468.1"/>
    </source>
</evidence>
<keyword evidence="3" id="KW-1185">Reference proteome</keyword>
<gene>
    <name evidence="2" type="ORF">ACFFLS_10480</name>
</gene>
<feature type="signal peptide" evidence="1">
    <location>
        <begin position="1"/>
        <end position="17"/>
    </location>
</feature>
<evidence type="ECO:0008006" key="4">
    <source>
        <dbReference type="Google" id="ProtNLM"/>
    </source>
</evidence>
<evidence type="ECO:0000313" key="3">
    <source>
        <dbReference type="Proteomes" id="UP001589734"/>
    </source>
</evidence>
<organism evidence="2 3">
    <name type="scientific">Flavobacterium procerum</name>
    <dbReference type="NCBI Taxonomy" id="1455569"/>
    <lineage>
        <taxon>Bacteria</taxon>
        <taxon>Pseudomonadati</taxon>
        <taxon>Bacteroidota</taxon>
        <taxon>Flavobacteriia</taxon>
        <taxon>Flavobacteriales</taxon>
        <taxon>Flavobacteriaceae</taxon>
        <taxon>Flavobacterium</taxon>
    </lineage>
</organism>
<comment type="caution">
    <text evidence="2">The sequence shown here is derived from an EMBL/GenBank/DDBJ whole genome shotgun (WGS) entry which is preliminary data.</text>
</comment>
<reference evidence="2 3" key="1">
    <citation type="submission" date="2024-09" db="EMBL/GenBank/DDBJ databases">
        <authorList>
            <person name="Sun Q."/>
            <person name="Mori K."/>
        </authorList>
    </citation>
    <scope>NUCLEOTIDE SEQUENCE [LARGE SCALE GENOMIC DNA]</scope>
    <source>
        <strain evidence="2 3">CGMCC 1.12926</strain>
    </source>
</reference>
<accession>A0ABV6BPS0</accession>
<keyword evidence="1" id="KW-0732">Signal</keyword>
<dbReference type="RefSeq" id="WP_379684992.1">
    <property type="nucleotide sequence ID" value="NZ_JBHLYW010000008.1"/>
</dbReference>
<sequence>MNKLLLLALMLSNLSSAQINEIREIEIYPEIITSDVLFKANVKEVVSESFSYGDNKEKYEGISTWKYNKDKQLTEYTAHFGDSRFKTMYTYKDRLLVNVIKYEEEEGSTKFKKTEYLYNSKKALEKMTETDSDGNMIRMRKFEYKNESIYPFKIEEFDIPVFSDKISFKGYNLLEYDENQSIIKNERYSESDKPAWFSQSKYNGKFLIEKELLGNTNEQNNSRISYKRDERNRIIEKFLRGVLVSKDYYEGDLLIKYEEYRRDKVDVIVEYAYNKYRDIIMKSVKNVSEGTKNVEVYTIKSDALGNQLEMKLEENGELVSSLKNKFVYY</sequence>
<protein>
    <recommendedName>
        <fullName evidence="4">DUF4595 domain-containing protein</fullName>
    </recommendedName>
</protein>
<dbReference type="Proteomes" id="UP001589734">
    <property type="component" value="Unassembled WGS sequence"/>
</dbReference>
<name>A0ABV6BPS0_9FLAO</name>